<evidence type="ECO:0000256" key="9">
    <source>
        <dbReference type="PROSITE-ProRule" id="PRU10125"/>
    </source>
</evidence>
<dbReference type="PANTHER" id="PTHR31689:SF0">
    <property type="entry name" value="DIAMINOPIMELATE EPIMERASE"/>
    <property type="match status" value="1"/>
</dbReference>
<gene>
    <name evidence="8 10" type="primary">dapF</name>
    <name evidence="10" type="ORF">Q8A70_07350</name>
</gene>
<feature type="binding site" evidence="8">
    <location>
        <position position="46"/>
    </location>
    <ligand>
        <name>substrate</name>
    </ligand>
</feature>
<dbReference type="Proteomes" id="UP001230156">
    <property type="component" value="Unassembled WGS sequence"/>
</dbReference>
<evidence type="ECO:0000256" key="1">
    <source>
        <dbReference type="ARBA" id="ARBA00005196"/>
    </source>
</evidence>
<proteinExistence type="inferred from homology"/>
<keyword evidence="4 8" id="KW-0028">Amino-acid biosynthesis</keyword>
<evidence type="ECO:0000256" key="4">
    <source>
        <dbReference type="ARBA" id="ARBA00022605"/>
    </source>
</evidence>
<feature type="binding site" evidence="8">
    <location>
        <position position="154"/>
    </location>
    <ligand>
        <name>substrate</name>
    </ligand>
</feature>
<comment type="pathway">
    <text evidence="1 8">Amino-acid biosynthesis; L-lysine biosynthesis via DAP pathway; DL-2,6-diaminopimelate from LL-2,6-diaminopimelate: step 1/1.</text>
</comment>
<feature type="binding site" evidence="8">
    <location>
        <position position="13"/>
    </location>
    <ligand>
        <name>substrate</name>
    </ligand>
</feature>
<dbReference type="HAMAP" id="MF_00197">
    <property type="entry name" value="DAP_epimerase"/>
    <property type="match status" value="1"/>
</dbReference>
<dbReference type="EC" id="5.1.1.7" evidence="3 8"/>
<feature type="binding site" evidence="8">
    <location>
        <begin position="215"/>
        <end position="216"/>
    </location>
    <ligand>
        <name>substrate</name>
    </ligand>
</feature>
<evidence type="ECO:0000256" key="6">
    <source>
        <dbReference type="ARBA" id="ARBA00023235"/>
    </source>
</evidence>
<feature type="binding site" evidence="8">
    <location>
        <position position="187"/>
    </location>
    <ligand>
        <name>substrate</name>
    </ligand>
</feature>
<keyword evidence="5 8" id="KW-0457">Lysine biosynthesis</keyword>
<feature type="site" description="Could be important to modulate the pK values of the two catalytic cysteine residues" evidence="8">
    <location>
        <position position="156"/>
    </location>
</feature>
<comment type="subcellular location">
    <subcellularLocation>
        <location evidence="8">Cytoplasm</location>
    </subcellularLocation>
</comment>
<accession>A0ABU0YID0</accession>
<sequence>MRLPFTKMHGLGNDFVVIDARSRPLSLSDAQKRRIADRRRGIGCDQLIVLERSRGADVFMRIFNPDGSEAGACGNATRCVAGRLMAENGVERIVVETISGLLETRAADRGDITVDMGEARTDWRDIPVAQECDTLHLPLALGSLADPVGVNVGNPHAVFFVPDVTVIDLEKAGPELERAPLFPQRANIEFVQLLTPGRLRMRVWERGAGITQACGSGACASLVAAARRGMTGRKAEVVLDGGTLTIEWLPNNHVLMTGGWTTSFQGEIELADVPALEAVHG</sequence>
<comment type="function">
    <text evidence="8">Catalyzes the stereoinversion of LL-2,6-diaminopimelate (L,L-DAP) to meso-diaminopimelate (meso-DAP), a precursor of L-lysine and an essential component of the bacterial peptidoglycan.</text>
</comment>
<dbReference type="InterPro" id="IPR001653">
    <property type="entry name" value="DAP_epimerase_DapF"/>
</dbReference>
<feature type="active site" evidence="9">
    <location>
        <position position="73"/>
    </location>
</feature>
<feature type="active site" description="Proton acceptor" evidence="8">
    <location>
        <position position="214"/>
    </location>
</feature>
<feature type="binding site" evidence="8">
    <location>
        <position position="64"/>
    </location>
    <ligand>
        <name>substrate</name>
    </ligand>
</feature>
<dbReference type="InterPro" id="IPR018510">
    <property type="entry name" value="DAP_epimerase_AS"/>
</dbReference>
<dbReference type="RefSeq" id="WP_379954878.1">
    <property type="nucleotide sequence ID" value="NZ_JAUYVI010000002.1"/>
</dbReference>
<dbReference type="PROSITE" id="PS01326">
    <property type="entry name" value="DAP_EPIMERASE"/>
    <property type="match status" value="1"/>
</dbReference>
<comment type="caution">
    <text evidence="10">The sequence shown here is derived from an EMBL/GenBank/DDBJ whole genome shotgun (WGS) entry which is preliminary data.</text>
</comment>
<dbReference type="GO" id="GO:0008837">
    <property type="term" value="F:diaminopimelate epimerase activity"/>
    <property type="evidence" value="ECO:0007669"/>
    <property type="project" value="UniProtKB-EC"/>
</dbReference>
<evidence type="ECO:0000313" key="10">
    <source>
        <dbReference type="EMBL" id="MDQ7247477.1"/>
    </source>
</evidence>
<name>A0ABU0YID0_9PROT</name>
<comment type="subunit">
    <text evidence="8">Homodimer.</text>
</comment>
<dbReference type="SUPFAM" id="SSF54506">
    <property type="entry name" value="Diaminopimelate epimerase-like"/>
    <property type="match status" value="1"/>
</dbReference>
<dbReference type="NCBIfam" id="TIGR00652">
    <property type="entry name" value="DapF"/>
    <property type="match status" value="1"/>
</dbReference>
<evidence type="ECO:0000256" key="7">
    <source>
        <dbReference type="ARBA" id="ARBA00051712"/>
    </source>
</evidence>
<feature type="site" description="Could be important to modulate the pK values of the two catalytic cysteine residues" evidence="8">
    <location>
        <position position="205"/>
    </location>
</feature>
<dbReference type="EMBL" id="JAUYVI010000002">
    <property type="protein sequence ID" value="MDQ7247477.1"/>
    <property type="molecule type" value="Genomic_DNA"/>
</dbReference>
<keyword evidence="6 8" id="KW-0413">Isomerase</keyword>
<feature type="active site" description="Proton donor" evidence="8">
    <location>
        <position position="73"/>
    </location>
</feature>
<evidence type="ECO:0000256" key="2">
    <source>
        <dbReference type="ARBA" id="ARBA00010219"/>
    </source>
</evidence>
<evidence type="ECO:0000313" key="11">
    <source>
        <dbReference type="Proteomes" id="UP001230156"/>
    </source>
</evidence>
<organism evidence="10 11">
    <name type="scientific">Dongia sedimenti</name>
    <dbReference type="NCBI Taxonomy" id="3064282"/>
    <lineage>
        <taxon>Bacteria</taxon>
        <taxon>Pseudomonadati</taxon>
        <taxon>Pseudomonadota</taxon>
        <taxon>Alphaproteobacteria</taxon>
        <taxon>Rhodospirillales</taxon>
        <taxon>Dongiaceae</taxon>
        <taxon>Dongia</taxon>
    </lineage>
</organism>
<feature type="binding site" evidence="8">
    <location>
        <begin position="74"/>
        <end position="75"/>
    </location>
    <ligand>
        <name>substrate</name>
    </ligand>
</feature>
<comment type="similarity">
    <text evidence="2 8">Belongs to the diaminopimelate epimerase family.</text>
</comment>
<evidence type="ECO:0000256" key="3">
    <source>
        <dbReference type="ARBA" id="ARBA00013080"/>
    </source>
</evidence>
<dbReference type="Gene3D" id="3.10.310.10">
    <property type="entry name" value="Diaminopimelate Epimerase, Chain A, domain 1"/>
    <property type="match status" value="2"/>
</dbReference>
<evidence type="ECO:0000256" key="8">
    <source>
        <dbReference type="HAMAP-Rule" id="MF_00197"/>
    </source>
</evidence>
<reference evidence="11" key="1">
    <citation type="submission" date="2023-08" db="EMBL/GenBank/DDBJ databases">
        <title>Rhodospirillaceae gen. nov., a novel taxon isolated from the Yangtze River Yuezi River estuary sludge.</title>
        <authorList>
            <person name="Ruan L."/>
        </authorList>
    </citation>
    <scope>NUCLEOTIDE SEQUENCE [LARGE SCALE GENOMIC DNA]</scope>
    <source>
        <strain evidence="11">R-7</strain>
    </source>
</reference>
<comment type="catalytic activity">
    <reaction evidence="7 8">
        <text>(2S,6S)-2,6-diaminopimelate = meso-2,6-diaminopimelate</text>
        <dbReference type="Rhea" id="RHEA:15393"/>
        <dbReference type="ChEBI" id="CHEBI:57609"/>
        <dbReference type="ChEBI" id="CHEBI:57791"/>
        <dbReference type="EC" id="5.1.1.7"/>
    </reaction>
</comment>
<feature type="binding site" evidence="8">
    <location>
        <begin position="205"/>
        <end position="206"/>
    </location>
    <ligand>
        <name>substrate</name>
    </ligand>
</feature>
<keyword evidence="11" id="KW-1185">Reference proteome</keyword>
<dbReference type="PANTHER" id="PTHR31689">
    <property type="entry name" value="DIAMINOPIMELATE EPIMERASE, CHLOROPLASTIC"/>
    <property type="match status" value="1"/>
</dbReference>
<dbReference type="Pfam" id="PF01678">
    <property type="entry name" value="DAP_epimerase"/>
    <property type="match status" value="2"/>
</dbReference>
<evidence type="ECO:0000256" key="5">
    <source>
        <dbReference type="ARBA" id="ARBA00023154"/>
    </source>
</evidence>
<keyword evidence="8" id="KW-0963">Cytoplasm</keyword>
<protein>
    <recommendedName>
        <fullName evidence="3 8">Diaminopimelate epimerase</fullName>
        <shortName evidence="8">DAP epimerase</shortName>
        <ecNumber evidence="3 8">5.1.1.7</ecNumber>
    </recommendedName>
    <alternativeName>
        <fullName evidence="8">PLP-independent amino acid racemase</fullName>
    </alternativeName>
</protein>